<evidence type="ECO:0000313" key="3">
    <source>
        <dbReference type="Proteomes" id="UP001500945"/>
    </source>
</evidence>
<feature type="compositionally biased region" description="Basic and acidic residues" evidence="1">
    <location>
        <begin position="29"/>
        <end position="40"/>
    </location>
</feature>
<proteinExistence type="predicted"/>
<organism evidence="2 3">
    <name type="scientific">Fodinibacter luteus</name>
    <dbReference type="NCBI Taxonomy" id="552064"/>
    <lineage>
        <taxon>Bacteria</taxon>
        <taxon>Bacillati</taxon>
        <taxon>Actinomycetota</taxon>
        <taxon>Actinomycetes</taxon>
        <taxon>Micrococcales</taxon>
        <taxon>Intrasporangiaceae</taxon>
        <taxon>Fodinibacter (ex Wang et al. 2009)</taxon>
    </lineage>
</organism>
<evidence type="ECO:0000256" key="1">
    <source>
        <dbReference type="SAM" id="MobiDB-lite"/>
    </source>
</evidence>
<feature type="compositionally biased region" description="Gly residues" evidence="1">
    <location>
        <begin position="9"/>
        <end position="21"/>
    </location>
</feature>
<gene>
    <name evidence="2" type="ORF">GCM10023168_35930</name>
</gene>
<protein>
    <submittedName>
        <fullName evidence="2">Uncharacterized protein</fullName>
    </submittedName>
</protein>
<sequence length="75" mass="7261">MVGPPRLPGEGGEAAGEGLGAVAGDDDAHDTRRGRGHADDVTVAGGRVGIPRVNGREPTGGGPGGASWGPHQGVT</sequence>
<dbReference type="Proteomes" id="UP001500945">
    <property type="component" value="Unassembled WGS sequence"/>
</dbReference>
<feature type="compositionally biased region" description="Gly residues" evidence="1">
    <location>
        <begin position="58"/>
        <end position="67"/>
    </location>
</feature>
<name>A0ABP8KQY1_9MICO</name>
<dbReference type="EMBL" id="BAABGM010000026">
    <property type="protein sequence ID" value="GAA4413231.1"/>
    <property type="molecule type" value="Genomic_DNA"/>
</dbReference>
<comment type="caution">
    <text evidence="2">The sequence shown here is derived from an EMBL/GenBank/DDBJ whole genome shotgun (WGS) entry which is preliminary data.</text>
</comment>
<feature type="region of interest" description="Disordered" evidence="1">
    <location>
        <begin position="1"/>
        <end position="75"/>
    </location>
</feature>
<accession>A0ABP8KQY1</accession>
<reference evidence="3" key="1">
    <citation type="journal article" date="2019" name="Int. J. Syst. Evol. Microbiol.">
        <title>The Global Catalogue of Microorganisms (GCM) 10K type strain sequencing project: providing services to taxonomists for standard genome sequencing and annotation.</title>
        <authorList>
            <consortium name="The Broad Institute Genomics Platform"/>
            <consortium name="The Broad Institute Genome Sequencing Center for Infectious Disease"/>
            <person name="Wu L."/>
            <person name="Ma J."/>
        </authorList>
    </citation>
    <scope>NUCLEOTIDE SEQUENCE [LARGE SCALE GENOMIC DNA]</scope>
    <source>
        <strain evidence="3">JCM 17809</strain>
    </source>
</reference>
<keyword evidence="3" id="KW-1185">Reference proteome</keyword>
<evidence type="ECO:0000313" key="2">
    <source>
        <dbReference type="EMBL" id="GAA4413231.1"/>
    </source>
</evidence>